<protein>
    <submittedName>
        <fullName evidence="6">Transcriptional regulator</fullName>
    </submittedName>
</protein>
<dbReference type="Pfam" id="PF04198">
    <property type="entry name" value="Sugar-bind"/>
    <property type="match status" value="1"/>
</dbReference>
<dbReference type="Gene3D" id="3.40.50.1360">
    <property type="match status" value="1"/>
</dbReference>
<reference evidence="6 7" key="1">
    <citation type="submission" date="2018-06" db="EMBL/GenBank/DDBJ databases">
        <title>Genomic Encyclopedia of Type Strains, Phase III (KMG-III): the genomes of soil and plant-associated and newly described type strains.</title>
        <authorList>
            <person name="Whitman W."/>
        </authorList>
    </citation>
    <scope>NUCLEOTIDE SEQUENCE [LARGE SCALE GENOMIC DNA]</scope>
    <source>
        <strain evidence="6 7">CECT 7377</strain>
    </source>
</reference>
<dbReference type="InterPro" id="IPR051054">
    <property type="entry name" value="SorC_transcr_regulators"/>
</dbReference>
<evidence type="ECO:0000259" key="5">
    <source>
        <dbReference type="Pfam" id="PF04198"/>
    </source>
</evidence>
<keyword evidence="2" id="KW-0805">Transcription regulation</keyword>
<dbReference type="Proteomes" id="UP000252792">
    <property type="component" value="Unassembled WGS sequence"/>
</dbReference>
<dbReference type="EMBL" id="QNSE01000006">
    <property type="protein sequence ID" value="RBP83411.1"/>
    <property type="molecule type" value="Genomic_DNA"/>
</dbReference>
<dbReference type="InterPro" id="IPR007324">
    <property type="entry name" value="Sugar-bd_dom_put"/>
</dbReference>
<evidence type="ECO:0000256" key="2">
    <source>
        <dbReference type="ARBA" id="ARBA00023015"/>
    </source>
</evidence>
<sequence length="318" mass="34686">MSKTDEKRLLLKIATLYYQEGLKQADIAKTLRLSQSQVSRSITRCLKEGIVKISVIQPPSVFIGLESQIQQRFNVSNVIVVDIEDNPTDAQIKRVIGSSAAHYLDTSLRDGDLIGISSWSDTIRSMIDQLHSTKTKAKGVIQVLGGVGHNGNIQATILTQNMADILSCDAFMLPAQSIEHSLEDKSKLLSTTEVADVVDMFNKVNLAIVGIGMLEPSNLLRNSGNYYDTDRLKELADRGAVGDMCLHYYDKNGKPIIKLEEDPVIGMSLEQLEACELVVALAGGLDKVEAIKGALSGNYINVLITDRVTAEAIVKNPS</sequence>
<evidence type="ECO:0000313" key="7">
    <source>
        <dbReference type="Proteomes" id="UP000252792"/>
    </source>
</evidence>
<dbReference type="SUPFAM" id="SSF100950">
    <property type="entry name" value="NagB/RpiA/CoA transferase-like"/>
    <property type="match status" value="1"/>
</dbReference>
<comment type="caution">
    <text evidence="6">The sequence shown here is derived from an EMBL/GenBank/DDBJ whole genome shotgun (WGS) entry which is preliminary data.</text>
</comment>
<gene>
    <name evidence="6" type="ORF">DFP80_10656</name>
</gene>
<evidence type="ECO:0000256" key="1">
    <source>
        <dbReference type="ARBA" id="ARBA00010466"/>
    </source>
</evidence>
<evidence type="ECO:0000256" key="4">
    <source>
        <dbReference type="ARBA" id="ARBA00023163"/>
    </source>
</evidence>
<evidence type="ECO:0000313" key="6">
    <source>
        <dbReference type="EMBL" id="RBP83411.1"/>
    </source>
</evidence>
<keyword evidence="4" id="KW-0804">Transcription</keyword>
<dbReference type="PANTHER" id="PTHR34294">
    <property type="entry name" value="TRANSCRIPTIONAL REGULATOR-RELATED"/>
    <property type="match status" value="1"/>
</dbReference>
<evidence type="ECO:0000256" key="3">
    <source>
        <dbReference type="ARBA" id="ARBA00023125"/>
    </source>
</evidence>
<dbReference type="RefSeq" id="WP_113916395.1">
    <property type="nucleotide sequence ID" value="NZ_QNSE01000006.1"/>
</dbReference>
<dbReference type="Gene3D" id="1.10.10.60">
    <property type="entry name" value="Homeodomain-like"/>
    <property type="match status" value="1"/>
</dbReference>
<comment type="similarity">
    <text evidence="1">Belongs to the SorC transcriptional regulatory family.</text>
</comment>
<dbReference type="GO" id="GO:0030246">
    <property type="term" value="F:carbohydrate binding"/>
    <property type="evidence" value="ECO:0007669"/>
    <property type="project" value="InterPro"/>
</dbReference>
<feature type="domain" description="Sugar-binding" evidence="5">
    <location>
        <begin position="63"/>
        <end position="314"/>
    </location>
</feature>
<keyword evidence="3" id="KW-0238">DNA-binding</keyword>
<dbReference type="PANTHER" id="PTHR34294:SF12">
    <property type="entry name" value="SUGAR-BINDING TRANSCRIPTIONAL REGULATOR"/>
    <property type="match status" value="1"/>
</dbReference>
<keyword evidence="7" id="KW-1185">Reference proteome</keyword>
<dbReference type="InterPro" id="IPR037171">
    <property type="entry name" value="NagB/RpiA_transferase-like"/>
</dbReference>
<proteinExistence type="inferred from homology"/>
<dbReference type="GO" id="GO:0003677">
    <property type="term" value="F:DNA binding"/>
    <property type="evidence" value="ECO:0007669"/>
    <property type="project" value="UniProtKB-KW"/>
</dbReference>
<accession>A0A366J8Q1</accession>
<name>A0A366J8Q1_9GAMM</name>
<dbReference type="OrthoDB" id="9808171at2"/>
<organism evidence="6 7">
    <name type="scientific">Marinomonas rhizomae</name>
    <dbReference type="NCBI Taxonomy" id="491948"/>
    <lineage>
        <taxon>Bacteria</taxon>
        <taxon>Pseudomonadati</taxon>
        <taxon>Pseudomonadota</taxon>
        <taxon>Gammaproteobacteria</taxon>
        <taxon>Oceanospirillales</taxon>
        <taxon>Oceanospirillaceae</taxon>
        <taxon>Marinomonas</taxon>
    </lineage>
</organism>
<dbReference type="AlphaFoldDB" id="A0A366J8Q1"/>